<gene>
    <name evidence="2" type="ORF">K7432_006794</name>
</gene>
<reference evidence="2 3" key="1">
    <citation type="submission" date="2023-04" db="EMBL/GenBank/DDBJ databases">
        <title>Genome of Basidiobolus ranarum AG-B5.</title>
        <authorList>
            <person name="Stajich J.E."/>
            <person name="Carter-House D."/>
            <person name="Gryganskyi A."/>
        </authorList>
    </citation>
    <scope>NUCLEOTIDE SEQUENCE [LARGE SCALE GENOMIC DNA]</scope>
    <source>
        <strain evidence="2 3">AG-B5</strain>
    </source>
</reference>
<dbReference type="SUPFAM" id="SSF81296">
    <property type="entry name" value="E set domains"/>
    <property type="match status" value="1"/>
</dbReference>
<dbReference type="Proteomes" id="UP001479436">
    <property type="component" value="Unassembled WGS sequence"/>
</dbReference>
<dbReference type="InterPro" id="IPR014756">
    <property type="entry name" value="Ig_E-set"/>
</dbReference>
<dbReference type="InterPro" id="IPR050357">
    <property type="entry name" value="Arrestin_domain-protein"/>
</dbReference>
<sequence>MNLFIKNSLILRGREELYINFYEDSLVMYGTPEESSGCVLGGHVHLNLTEFLVTKGITLRFVGKTEIFASYKTPKQTYILIDRSWPLVRPNRDKCYLPPNKYRFDFEIPVSGRLPESVQVPGGVIEYTLYAEVEKAGLHFNIQVGKTVLLKRAPHPISECYLTPSATSISWLKERILCRMSTEMPVYDQHEQIMVEIKIHFLESIIKIKRIELALQEIISYPTYDGSLVKNSKIIAKTDRISMAIRDFAYETSASLSIPDTAFYDSTTKYIRVRHNIIGKLFFNDHVFNGSELHLNLPIVLRSREQSELLEILPSYRMEDEPPSYSPNIEHGVSSNSSSTPPSL</sequence>
<dbReference type="InterPro" id="IPR014752">
    <property type="entry name" value="Arrestin-like_C"/>
</dbReference>
<evidence type="ECO:0000256" key="1">
    <source>
        <dbReference type="SAM" id="MobiDB-lite"/>
    </source>
</evidence>
<protein>
    <recommendedName>
        <fullName evidence="4">Arrestin C-terminal-like domain-containing protein</fullName>
    </recommendedName>
</protein>
<proteinExistence type="predicted"/>
<dbReference type="EMBL" id="JASJQH010000313">
    <property type="protein sequence ID" value="KAK9765120.1"/>
    <property type="molecule type" value="Genomic_DNA"/>
</dbReference>
<comment type="caution">
    <text evidence="2">The sequence shown here is derived from an EMBL/GenBank/DDBJ whole genome shotgun (WGS) entry which is preliminary data.</text>
</comment>
<accession>A0ABR2WUA4</accession>
<dbReference type="PANTHER" id="PTHR11188:SF17">
    <property type="entry name" value="FI21816P1"/>
    <property type="match status" value="1"/>
</dbReference>
<evidence type="ECO:0008006" key="4">
    <source>
        <dbReference type="Google" id="ProtNLM"/>
    </source>
</evidence>
<evidence type="ECO:0000313" key="3">
    <source>
        <dbReference type="Proteomes" id="UP001479436"/>
    </source>
</evidence>
<organism evidence="2 3">
    <name type="scientific">Basidiobolus ranarum</name>
    <dbReference type="NCBI Taxonomy" id="34480"/>
    <lineage>
        <taxon>Eukaryota</taxon>
        <taxon>Fungi</taxon>
        <taxon>Fungi incertae sedis</taxon>
        <taxon>Zoopagomycota</taxon>
        <taxon>Entomophthoromycotina</taxon>
        <taxon>Basidiobolomycetes</taxon>
        <taxon>Basidiobolales</taxon>
        <taxon>Basidiobolaceae</taxon>
        <taxon>Basidiobolus</taxon>
    </lineage>
</organism>
<keyword evidence="3" id="KW-1185">Reference proteome</keyword>
<name>A0ABR2WUA4_9FUNG</name>
<evidence type="ECO:0000313" key="2">
    <source>
        <dbReference type="EMBL" id="KAK9765120.1"/>
    </source>
</evidence>
<feature type="compositionally biased region" description="Low complexity" evidence="1">
    <location>
        <begin position="334"/>
        <end position="344"/>
    </location>
</feature>
<dbReference type="Gene3D" id="2.60.40.640">
    <property type="match status" value="1"/>
</dbReference>
<dbReference type="PANTHER" id="PTHR11188">
    <property type="entry name" value="ARRESTIN DOMAIN CONTAINING PROTEIN"/>
    <property type="match status" value="1"/>
</dbReference>
<feature type="region of interest" description="Disordered" evidence="1">
    <location>
        <begin position="320"/>
        <end position="344"/>
    </location>
</feature>